<evidence type="ECO:0000256" key="7">
    <source>
        <dbReference type="ARBA" id="ARBA00023027"/>
    </source>
</evidence>
<dbReference type="Proteomes" id="UP000001425">
    <property type="component" value="Chromosome"/>
</dbReference>
<organism evidence="12 13">
    <name type="scientific">Synechocystis sp. (strain ATCC 27184 / PCC 6803 / Kazusa)</name>
    <dbReference type="NCBI Taxonomy" id="1111708"/>
    <lineage>
        <taxon>Bacteria</taxon>
        <taxon>Bacillati</taxon>
        <taxon>Cyanobacteriota</taxon>
        <taxon>Cyanophyceae</taxon>
        <taxon>Synechococcales</taxon>
        <taxon>Merismopediaceae</taxon>
        <taxon>Synechocystis</taxon>
    </lineage>
</organism>
<evidence type="ECO:0000256" key="6">
    <source>
        <dbReference type="ARBA" id="ARBA00018569"/>
    </source>
</evidence>
<evidence type="ECO:0000256" key="4">
    <source>
        <dbReference type="ARBA" id="ARBA00007637"/>
    </source>
</evidence>
<evidence type="ECO:0000256" key="5">
    <source>
        <dbReference type="ARBA" id="ARBA00013189"/>
    </source>
</evidence>
<dbReference type="CDD" id="cd05247">
    <property type="entry name" value="UDP_G4E_1_SDR_e"/>
    <property type="match status" value="1"/>
</dbReference>
<comment type="pathway">
    <text evidence="3 10">Carbohydrate metabolism; galactose metabolism.</text>
</comment>
<reference evidence="12 13" key="1">
    <citation type="journal article" date="1995" name="DNA Res.">
        <title>Sequence analysis of the genome of the unicellular cyanobacterium Synechocystis sp. strain PCC6803. I. Sequence features in the 1 Mb region from map positions 64% to 92% of the genome.</title>
        <authorList>
            <person name="Kaneko T."/>
            <person name="Tanaka A."/>
            <person name="Sato S."/>
            <person name="Kotani H."/>
            <person name="Sazuka T."/>
            <person name="Miyajima N."/>
            <person name="Sugiura M."/>
            <person name="Tabata S."/>
        </authorList>
    </citation>
    <scope>NUCLEOTIDE SEQUENCE [LARGE SCALE GENOMIC DNA]</scope>
    <source>
        <strain evidence="13">ATCC 27184 / PCC 6803 / Kazusa</strain>
    </source>
</reference>
<dbReference type="EC" id="5.1.3.2" evidence="5 10"/>
<sequence>MATQQTILVTGGAGYIGSHGVLALQQAGFDVLIYDNLSYGHKELVQPLGVELVVGHTGDRQKLDQLFATRNIAAVMHFAAFIAVGESVQKPDIYYQNNVVGTLTLLEAMLAAGIKKFVFSSTCAVYGMPKEIPMTESHPIDPLSPYAASKRMVEQILADFDQAYGFKSVIFRYFNASGADPQGRLGEDHNPETHLIPLALLTALKQRPQLSVFGTDYDTLDGTALRDYIHVCDLAIAHVLGLQYLLEGGESNIFNLGNGNGFSVRQVIEVAKAVTGLDIPYQLCPRRPGDAPILVGSSAKAREILGWNPQYPDLHTIIDHAWQWHQRRHGDYKKSNKI</sequence>
<dbReference type="InterPro" id="IPR005886">
    <property type="entry name" value="UDP_G4E"/>
</dbReference>
<dbReference type="GO" id="GO:0003978">
    <property type="term" value="F:UDP-glucose 4-epimerase activity"/>
    <property type="evidence" value="ECO:0007669"/>
    <property type="project" value="UniProtKB-UniRule"/>
</dbReference>
<evidence type="ECO:0000313" key="13">
    <source>
        <dbReference type="Proteomes" id="UP000001425"/>
    </source>
</evidence>
<dbReference type="KEGG" id="syn:sll0244"/>
<evidence type="ECO:0000313" key="12">
    <source>
        <dbReference type="EMBL" id="BAA17951.1"/>
    </source>
</evidence>
<evidence type="ECO:0000256" key="2">
    <source>
        <dbReference type="ARBA" id="ARBA00001911"/>
    </source>
</evidence>
<dbReference type="InterPro" id="IPR001509">
    <property type="entry name" value="Epimerase_deHydtase"/>
</dbReference>
<dbReference type="InParanoid" id="P73887"/>
<feature type="domain" description="NAD-dependent epimerase/dehydratase" evidence="11">
    <location>
        <begin position="7"/>
        <end position="257"/>
    </location>
</feature>
<dbReference type="EnsemblBacteria" id="BAA17951">
    <property type="protein sequence ID" value="BAA17951"/>
    <property type="gene ID" value="BAA17951"/>
</dbReference>
<dbReference type="GO" id="GO:0006012">
    <property type="term" value="P:galactose metabolic process"/>
    <property type="evidence" value="ECO:0007669"/>
    <property type="project" value="UniProtKB-UniPathway"/>
</dbReference>
<dbReference type="eggNOG" id="COG1087">
    <property type="taxonomic scope" value="Bacteria"/>
</dbReference>
<evidence type="ECO:0000259" key="11">
    <source>
        <dbReference type="Pfam" id="PF01370"/>
    </source>
</evidence>
<dbReference type="PANTHER" id="PTHR43725">
    <property type="entry name" value="UDP-GLUCOSE 4-EPIMERASE"/>
    <property type="match status" value="1"/>
</dbReference>
<evidence type="ECO:0000256" key="8">
    <source>
        <dbReference type="ARBA" id="ARBA00023235"/>
    </source>
</evidence>
<comment type="catalytic activity">
    <reaction evidence="1 10">
        <text>UDP-alpha-D-glucose = UDP-alpha-D-galactose</text>
        <dbReference type="Rhea" id="RHEA:22168"/>
        <dbReference type="ChEBI" id="CHEBI:58885"/>
        <dbReference type="ChEBI" id="CHEBI:66914"/>
        <dbReference type="EC" id="5.1.3.2"/>
    </reaction>
</comment>
<dbReference type="Pfam" id="PF01370">
    <property type="entry name" value="Epimerase"/>
    <property type="match status" value="1"/>
</dbReference>
<dbReference type="PIR" id="S75089">
    <property type="entry name" value="S75089"/>
</dbReference>
<keyword evidence="8 10" id="KW-0413">Isomerase</keyword>
<evidence type="ECO:0000256" key="1">
    <source>
        <dbReference type="ARBA" id="ARBA00000083"/>
    </source>
</evidence>
<evidence type="ECO:0000256" key="10">
    <source>
        <dbReference type="RuleBase" id="RU366046"/>
    </source>
</evidence>
<dbReference type="AlphaFoldDB" id="P73887"/>
<evidence type="ECO:0000256" key="9">
    <source>
        <dbReference type="ARBA" id="ARBA00023277"/>
    </source>
</evidence>
<dbReference type="SUPFAM" id="SSF51735">
    <property type="entry name" value="NAD(P)-binding Rossmann-fold domains"/>
    <property type="match status" value="1"/>
</dbReference>
<dbReference type="STRING" id="1148.gene:10498820"/>
<keyword evidence="9 10" id="KW-0119">Carbohydrate metabolism</keyword>
<dbReference type="NCBIfam" id="TIGR01179">
    <property type="entry name" value="galE"/>
    <property type="match status" value="1"/>
</dbReference>
<evidence type="ECO:0000256" key="3">
    <source>
        <dbReference type="ARBA" id="ARBA00004947"/>
    </source>
</evidence>
<dbReference type="UniPathway" id="UPA00214"/>
<dbReference type="FunCoup" id="P73887">
    <property type="interactions" value="222"/>
</dbReference>
<protein>
    <recommendedName>
        <fullName evidence="6 10">UDP-glucose 4-epimerase</fullName>
        <ecNumber evidence="5 10">5.1.3.2</ecNumber>
    </recommendedName>
</protein>
<dbReference type="PhylomeDB" id="P73887"/>
<dbReference type="PANTHER" id="PTHR43725:SF53">
    <property type="entry name" value="UDP-ARABINOSE 4-EPIMERASE 1"/>
    <property type="match status" value="1"/>
</dbReference>
<dbReference type="Gene3D" id="3.40.50.720">
    <property type="entry name" value="NAD(P)-binding Rossmann-like Domain"/>
    <property type="match status" value="1"/>
</dbReference>
<gene>
    <name evidence="12" type="primary">galE</name>
</gene>
<dbReference type="EMBL" id="BA000022">
    <property type="protein sequence ID" value="BAA17951.1"/>
    <property type="molecule type" value="Genomic_DNA"/>
</dbReference>
<reference evidence="12 13" key="2">
    <citation type="journal article" date="1996" name="DNA Res.">
        <title>Sequence analysis of the genome of the unicellular cyanobacterium Synechocystis sp. strain PCC6803. II. Sequence determination of the entire genome and assignment of potential protein-coding regions.</title>
        <authorList>
            <person name="Kaneko T."/>
            <person name="Sato S."/>
            <person name="Kotani H."/>
            <person name="Tanaka A."/>
            <person name="Asamizu E."/>
            <person name="Nakamura Y."/>
            <person name="Miyajima N."/>
            <person name="Hirosawa M."/>
            <person name="Sugiura M."/>
            <person name="Sasamoto S."/>
            <person name="Kimura T."/>
            <person name="Hosouchi T."/>
            <person name="Matsuno A."/>
            <person name="Muraki A."/>
            <person name="Nakazaki N."/>
            <person name="Naruo K."/>
            <person name="Okumura S."/>
            <person name="Shimpo S."/>
            <person name="Takeuchi C."/>
            <person name="Wada T."/>
            <person name="Watanabe A."/>
            <person name="Yamada M."/>
            <person name="Yasuda M."/>
            <person name="Tabata S."/>
        </authorList>
    </citation>
    <scope>NUCLEOTIDE SEQUENCE [LARGE SCALE GENOMIC DNA]</scope>
    <source>
        <strain evidence="13">ATCC 27184 / PCC 6803 / Kazusa</strain>
    </source>
</reference>
<proteinExistence type="inferred from homology"/>
<dbReference type="PaxDb" id="1148-1653034"/>
<comment type="similarity">
    <text evidence="4 10">Belongs to the NAD(P)-dependent epimerase/dehydratase family.</text>
</comment>
<name>P73887_SYNY3</name>
<comment type="subunit">
    <text evidence="10">Homodimer.</text>
</comment>
<keyword evidence="7 10" id="KW-0520">NAD</keyword>
<keyword evidence="13" id="KW-1185">Reference proteome</keyword>
<dbReference type="Gene3D" id="3.90.25.10">
    <property type="entry name" value="UDP-galactose 4-epimerase, domain 1"/>
    <property type="match status" value="1"/>
</dbReference>
<accession>P73887</accession>
<dbReference type="InterPro" id="IPR036291">
    <property type="entry name" value="NAD(P)-bd_dom_sf"/>
</dbReference>
<comment type="cofactor">
    <cofactor evidence="2 10">
        <name>NAD(+)</name>
        <dbReference type="ChEBI" id="CHEBI:57540"/>
    </cofactor>
</comment>